<evidence type="ECO:0000256" key="8">
    <source>
        <dbReference type="ARBA" id="ARBA00023015"/>
    </source>
</evidence>
<dbReference type="GO" id="GO:0005667">
    <property type="term" value="C:transcription regulator complex"/>
    <property type="evidence" value="ECO:0007669"/>
    <property type="project" value="TreeGrafter"/>
</dbReference>
<feature type="domain" description="TAZ-type" evidence="13">
    <location>
        <begin position="814"/>
        <end position="895"/>
    </location>
</feature>
<dbReference type="EC" id="2.3.1.48" evidence="2"/>
<dbReference type="InterPro" id="IPR013178">
    <property type="entry name" value="Histone_AcTrfase_Rtt109/CBP"/>
</dbReference>
<dbReference type="GO" id="GO:0031490">
    <property type="term" value="F:chromatin DNA binding"/>
    <property type="evidence" value="ECO:0007669"/>
    <property type="project" value="TreeGrafter"/>
</dbReference>
<evidence type="ECO:0000256" key="12">
    <source>
        <dbReference type="SAM" id="MobiDB-lite"/>
    </source>
</evidence>
<accession>A0A3R6ZUN6</accession>
<feature type="compositionally biased region" description="Low complexity" evidence="12">
    <location>
        <begin position="255"/>
        <end position="270"/>
    </location>
</feature>
<keyword evidence="5" id="KW-0863">Zinc-finger</keyword>
<comment type="catalytic activity">
    <reaction evidence="11">
        <text>L-lysyl-[protein] + acetyl-CoA = N(6)-acetyl-L-lysyl-[protein] + CoA + H(+)</text>
        <dbReference type="Rhea" id="RHEA:45948"/>
        <dbReference type="Rhea" id="RHEA-COMP:9752"/>
        <dbReference type="Rhea" id="RHEA-COMP:10731"/>
        <dbReference type="ChEBI" id="CHEBI:15378"/>
        <dbReference type="ChEBI" id="CHEBI:29969"/>
        <dbReference type="ChEBI" id="CHEBI:57287"/>
        <dbReference type="ChEBI" id="CHEBI:57288"/>
        <dbReference type="ChEBI" id="CHEBI:61930"/>
        <dbReference type="EC" id="2.3.1.48"/>
    </reaction>
</comment>
<dbReference type="Proteomes" id="UP000285060">
    <property type="component" value="Unassembled WGS sequence"/>
</dbReference>
<evidence type="ECO:0000256" key="3">
    <source>
        <dbReference type="ARBA" id="ARBA00022679"/>
    </source>
</evidence>
<evidence type="ECO:0000259" key="13">
    <source>
        <dbReference type="PROSITE" id="PS50134"/>
    </source>
</evidence>
<dbReference type="GO" id="GO:0005634">
    <property type="term" value="C:nucleus"/>
    <property type="evidence" value="ECO:0007669"/>
    <property type="project" value="UniProtKB-SubCell"/>
</dbReference>
<evidence type="ECO:0000313" key="14">
    <source>
        <dbReference type="EMBL" id="RHY33170.1"/>
    </source>
</evidence>
<keyword evidence="7" id="KW-0156">Chromatin regulator</keyword>
<dbReference type="Gene3D" id="1.10.246.20">
    <property type="entry name" value="Coactivator CBP, KIX domain"/>
    <property type="match status" value="2"/>
</dbReference>
<keyword evidence="3" id="KW-0808">Transferase</keyword>
<feature type="compositionally biased region" description="Pro residues" evidence="12">
    <location>
        <begin position="944"/>
        <end position="982"/>
    </location>
</feature>
<feature type="domain" description="TAZ-type" evidence="13">
    <location>
        <begin position="501"/>
        <end position="581"/>
    </location>
</feature>
<organism evidence="14 15">
    <name type="scientific">Aphanomyces invadans</name>
    <dbReference type="NCBI Taxonomy" id="157072"/>
    <lineage>
        <taxon>Eukaryota</taxon>
        <taxon>Sar</taxon>
        <taxon>Stramenopiles</taxon>
        <taxon>Oomycota</taxon>
        <taxon>Saprolegniomycetes</taxon>
        <taxon>Saprolegniales</taxon>
        <taxon>Verrucalvaceae</taxon>
        <taxon>Aphanomyces</taxon>
    </lineage>
</organism>
<dbReference type="Pfam" id="PF16987">
    <property type="entry name" value="KIX_2"/>
    <property type="match status" value="2"/>
</dbReference>
<dbReference type="SUPFAM" id="SSF47040">
    <property type="entry name" value="Kix domain of CBP (creb binding protein)"/>
    <property type="match status" value="1"/>
</dbReference>
<dbReference type="GO" id="GO:0008270">
    <property type="term" value="F:zinc ion binding"/>
    <property type="evidence" value="ECO:0007669"/>
    <property type="project" value="UniProtKB-KW"/>
</dbReference>
<dbReference type="GO" id="GO:0003713">
    <property type="term" value="F:transcription coactivator activity"/>
    <property type="evidence" value="ECO:0007669"/>
    <property type="project" value="TreeGrafter"/>
</dbReference>
<dbReference type="InterPro" id="IPR035898">
    <property type="entry name" value="TAZ_dom_sf"/>
</dbReference>
<reference evidence="14 15" key="1">
    <citation type="submission" date="2018-08" db="EMBL/GenBank/DDBJ databases">
        <title>Aphanomyces genome sequencing and annotation.</title>
        <authorList>
            <person name="Minardi D."/>
            <person name="Oidtmann B."/>
            <person name="Van Der Giezen M."/>
            <person name="Studholme D.J."/>
        </authorList>
    </citation>
    <scope>NUCLEOTIDE SEQUENCE [LARGE SCALE GENOMIC DNA]</scope>
    <source>
        <strain evidence="14 15">NJM0002</strain>
    </source>
</reference>
<dbReference type="SMART" id="SM00551">
    <property type="entry name" value="ZnF_TAZ"/>
    <property type="match status" value="3"/>
</dbReference>
<dbReference type="Gene3D" id="1.20.1020.10">
    <property type="entry name" value="TAZ domain"/>
    <property type="match status" value="3"/>
</dbReference>
<evidence type="ECO:0000256" key="4">
    <source>
        <dbReference type="ARBA" id="ARBA00022723"/>
    </source>
</evidence>
<feature type="region of interest" description="Disordered" evidence="12">
    <location>
        <begin position="425"/>
        <end position="454"/>
    </location>
</feature>
<dbReference type="InterPro" id="IPR000197">
    <property type="entry name" value="Znf_TAZ"/>
</dbReference>
<gene>
    <name evidence="14" type="ORF">DYB32_001801</name>
</gene>
<evidence type="ECO:0000313" key="15">
    <source>
        <dbReference type="Proteomes" id="UP000285060"/>
    </source>
</evidence>
<evidence type="ECO:0000256" key="5">
    <source>
        <dbReference type="ARBA" id="ARBA00022771"/>
    </source>
</evidence>
<dbReference type="PANTHER" id="PTHR13808">
    <property type="entry name" value="CBP/P300-RELATED"/>
    <property type="match status" value="1"/>
</dbReference>
<dbReference type="InterPro" id="IPR036529">
    <property type="entry name" value="KIX_dom_sf"/>
</dbReference>
<dbReference type="GO" id="GO:0004402">
    <property type="term" value="F:histone acetyltransferase activity"/>
    <property type="evidence" value="ECO:0007669"/>
    <property type="project" value="InterPro"/>
</dbReference>
<dbReference type="GO" id="GO:0000123">
    <property type="term" value="C:histone acetyltransferase complex"/>
    <property type="evidence" value="ECO:0007669"/>
    <property type="project" value="TreeGrafter"/>
</dbReference>
<keyword evidence="15" id="KW-1185">Reference proteome</keyword>
<proteinExistence type="predicted"/>
<dbReference type="InterPro" id="IPR036546">
    <property type="entry name" value="MED15_KIX"/>
</dbReference>
<dbReference type="VEuPathDB" id="FungiDB:H310_10363"/>
<evidence type="ECO:0000256" key="9">
    <source>
        <dbReference type="ARBA" id="ARBA00023163"/>
    </source>
</evidence>
<sequence length="1051" mass="117360">MRGRRYPDVVIALPSYSIQNSSPNYSRDMRFQSHRPTHMDKTFVEEDFMMTGMGGANGSNPNMFGAGAFSMPQNNGIGTGGLNMPMNMGAMQSMMYMGVPPNMASMYNPSASNSMDDLGSAAIEFPPELGGDPPKLTPAAATLNSGGVMDPTSMMGMNPMMAAGMNPHLYMSPAMQQMQYNPMFGGYAPQNLNMLQQHQMLQAQQQQYMQFMQQNMLNMNNNQTNLSGNSGMLGAPATNSLGTPQQPHPSIAQPSAVNTATSAANNANNAGSWRSPSDDPQRKDVIGRIIRFLQMQKPNAPPDWIRRLPQMARKLEEALYRKANSKQEYNDMNTLQQRLHVVAQEFKNKDWRSTDDNGIRQDLIHRIVMLLRAQNPNATPDWINRLPHMAKKLEEMLYQKATSKAEYTDNARLKERLQVVATEIHKNNQKKGVPPPTTAPKTELPTAPTAPSGPAKMEAIAMPAELNNPFLDNARAIASILTPRTITEYNHKVLTMIQNIGQHRVVLMRQQQRLMQLKHACECKQDKCAQLACAEMKPLWAHIQTCPENENCSTPHCVSSKYVLAHYQQCMKSTCVVCASLNQPPQPQPTNSLQQQHQFNHMVQQQQKQHLQQQQFKQNSLPPHHLVGAAMSHQPLQMPLELKDEGKPQSHFASQAKIISSTLPENIIRDYHQKVDFMMNDSTQLQHQSILQRQQQRLLELRHASECKLEKCTQPSCHEMKPLWAHVLTCRQADTCSTPHCVSSKYVLAHYQHCAKPNCVVCLPLRDIRTEPQHTADKIRQFTEKAKGAANMLTTRQTQEYHAKVLGMMHVKCVAQNQTILERQQQRLLHLRHALFCPTDKCVLPYCTEMKKLWTHVMGCKKSESCAYAHCLSSKYVLSHFQQCTNPACVVCALVRDAGEMEKSMEEEARANAVEKKEPAAPSQSTAPLKRGSSVMEADQQPPMKKPAPTPQTVKPPTPQAAPQPIPMPANLPSAPPKPATPTPVKADKVESPKPTPPSAAPTPKAATPVQQMIACPPELLKDEDEFTFMDGIEEELGDDLLGSDELAFDF</sequence>
<protein>
    <recommendedName>
        <fullName evidence="2">histone acetyltransferase</fullName>
        <ecNumber evidence="2">2.3.1.48</ecNumber>
    </recommendedName>
</protein>
<dbReference type="PANTHER" id="PTHR13808:SF1">
    <property type="entry name" value="HISTONE ACETYLTRANSFERASE"/>
    <property type="match status" value="1"/>
</dbReference>
<dbReference type="AlphaFoldDB" id="A0A3R6ZUN6"/>
<keyword evidence="6" id="KW-0862">Zinc</keyword>
<comment type="subcellular location">
    <subcellularLocation>
        <location evidence="1">Nucleus</location>
    </subcellularLocation>
</comment>
<evidence type="ECO:0000256" key="7">
    <source>
        <dbReference type="ARBA" id="ARBA00022853"/>
    </source>
</evidence>
<comment type="caution">
    <text evidence="14">The sequence shown here is derived from an EMBL/GenBank/DDBJ whole genome shotgun (WGS) entry which is preliminary data.</text>
</comment>
<dbReference type="GO" id="GO:0045944">
    <property type="term" value="P:positive regulation of transcription by RNA polymerase II"/>
    <property type="evidence" value="ECO:0007669"/>
    <property type="project" value="TreeGrafter"/>
</dbReference>
<feature type="compositionally biased region" description="Basic and acidic residues" evidence="12">
    <location>
        <begin position="905"/>
        <end position="919"/>
    </location>
</feature>
<keyword evidence="10" id="KW-0539">Nucleus</keyword>
<evidence type="ECO:0000256" key="11">
    <source>
        <dbReference type="ARBA" id="ARBA00048017"/>
    </source>
</evidence>
<dbReference type="Pfam" id="PF02135">
    <property type="entry name" value="zf-TAZ"/>
    <property type="match status" value="3"/>
</dbReference>
<dbReference type="PROSITE" id="PS50134">
    <property type="entry name" value="ZF_TAZ"/>
    <property type="match status" value="3"/>
</dbReference>
<feature type="domain" description="TAZ-type" evidence="13">
    <location>
        <begin position="684"/>
        <end position="765"/>
    </location>
</feature>
<feature type="region of interest" description="Disordered" evidence="12">
    <location>
        <begin position="236"/>
        <end position="281"/>
    </location>
</feature>
<feature type="region of interest" description="Disordered" evidence="12">
    <location>
        <begin position="905"/>
        <end position="1010"/>
    </location>
</feature>
<keyword evidence="8" id="KW-0805">Transcription regulation</keyword>
<keyword evidence="4" id="KW-0479">Metal-binding</keyword>
<evidence type="ECO:0000256" key="1">
    <source>
        <dbReference type="ARBA" id="ARBA00004123"/>
    </source>
</evidence>
<evidence type="ECO:0000256" key="6">
    <source>
        <dbReference type="ARBA" id="ARBA00022833"/>
    </source>
</evidence>
<dbReference type="SUPFAM" id="SSF57933">
    <property type="entry name" value="TAZ domain"/>
    <property type="match status" value="3"/>
</dbReference>
<dbReference type="EMBL" id="QUSY01000089">
    <property type="protein sequence ID" value="RHY33170.1"/>
    <property type="molecule type" value="Genomic_DNA"/>
</dbReference>
<evidence type="ECO:0000256" key="2">
    <source>
        <dbReference type="ARBA" id="ARBA00013184"/>
    </source>
</evidence>
<evidence type="ECO:0000256" key="10">
    <source>
        <dbReference type="ARBA" id="ARBA00023242"/>
    </source>
</evidence>
<keyword evidence="9" id="KW-0804">Transcription</keyword>
<name>A0A3R6ZUN6_9STRA</name>